<dbReference type="InterPro" id="IPR036296">
    <property type="entry name" value="SKP1-like_dim_sf"/>
</dbReference>
<evidence type="ECO:0000313" key="1">
    <source>
        <dbReference type="EMBL" id="EDV92124.1"/>
    </source>
</evidence>
<dbReference type="AlphaFoldDB" id="B4JN31"/>
<reference evidence="1 2" key="1">
    <citation type="journal article" date="2007" name="Nature">
        <title>Evolution of genes and genomes on the Drosophila phylogeny.</title>
        <authorList>
            <consortium name="Drosophila 12 Genomes Consortium"/>
            <person name="Clark A.G."/>
            <person name="Eisen M.B."/>
            <person name="Smith D.R."/>
            <person name="Bergman C.M."/>
            <person name="Oliver B."/>
            <person name="Markow T.A."/>
            <person name="Kaufman T.C."/>
            <person name="Kellis M."/>
            <person name="Gelbart W."/>
            <person name="Iyer V.N."/>
            <person name="Pollard D.A."/>
            <person name="Sackton T.B."/>
            <person name="Larracuente A.M."/>
            <person name="Singh N.D."/>
            <person name="Abad J.P."/>
            <person name="Abt D.N."/>
            <person name="Adryan B."/>
            <person name="Aguade M."/>
            <person name="Akashi H."/>
            <person name="Anderson W.W."/>
            <person name="Aquadro C.F."/>
            <person name="Ardell D.H."/>
            <person name="Arguello R."/>
            <person name="Artieri C.G."/>
            <person name="Barbash D.A."/>
            <person name="Barker D."/>
            <person name="Barsanti P."/>
            <person name="Batterham P."/>
            <person name="Batzoglou S."/>
            <person name="Begun D."/>
            <person name="Bhutkar A."/>
            <person name="Blanco E."/>
            <person name="Bosak S.A."/>
            <person name="Bradley R.K."/>
            <person name="Brand A.D."/>
            <person name="Brent M.R."/>
            <person name="Brooks A.N."/>
            <person name="Brown R.H."/>
            <person name="Butlin R.K."/>
            <person name="Caggese C."/>
            <person name="Calvi B.R."/>
            <person name="Bernardo de Carvalho A."/>
            <person name="Caspi A."/>
            <person name="Castrezana S."/>
            <person name="Celniker S.E."/>
            <person name="Chang J.L."/>
            <person name="Chapple C."/>
            <person name="Chatterji S."/>
            <person name="Chinwalla A."/>
            <person name="Civetta A."/>
            <person name="Clifton S.W."/>
            <person name="Comeron J.M."/>
            <person name="Costello J.C."/>
            <person name="Coyne J.A."/>
            <person name="Daub J."/>
            <person name="David R.G."/>
            <person name="Delcher A.L."/>
            <person name="Delehaunty K."/>
            <person name="Do C.B."/>
            <person name="Ebling H."/>
            <person name="Edwards K."/>
            <person name="Eickbush T."/>
            <person name="Evans J.D."/>
            <person name="Filipski A."/>
            <person name="Findeiss S."/>
            <person name="Freyhult E."/>
            <person name="Fulton L."/>
            <person name="Fulton R."/>
            <person name="Garcia A.C."/>
            <person name="Gardiner A."/>
            <person name="Garfield D.A."/>
            <person name="Garvin B.E."/>
            <person name="Gibson G."/>
            <person name="Gilbert D."/>
            <person name="Gnerre S."/>
            <person name="Godfrey J."/>
            <person name="Good R."/>
            <person name="Gotea V."/>
            <person name="Gravely B."/>
            <person name="Greenberg A.J."/>
            <person name="Griffiths-Jones S."/>
            <person name="Gross S."/>
            <person name="Guigo R."/>
            <person name="Gustafson E.A."/>
            <person name="Haerty W."/>
            <person name="Hahn M.W."/>
            <person name="Halligan D.L."/>
            <person name="Halpern A.L."/>
            <person name="Halter G.M."/>
            <person name="Han M.V."/>
            <person name="Heger A."/>
            <person name="Hillier L."/>
            <person name="Hinrichs A.S."/>
            <person name="Holmes I."/>
            <person name="Hoskins R.A."/>
            <person name="Hubisz M.J."/>
            <person name="Hultmark D."/>
            <person name="Huntley M.A."/>
            <person name="Jaffe D.B."/>
            <person name="Jagadeeshan S."/>
            <person name="Jeck W.R."/>
            <person name="Johnson J."/>
            <person name="Jones C.D."/>
            <person name="Jordan W.C."/>
            <person name="Karpen G.H."/>
            <person name="Kataoka E."/>
            <person name="Keightley P.D."/>
            <person name="Kheradpour P."/>
            <person name="Kirkness E.F."/>
            <person name="Koerich L.B."/>
            <person name="Kristiansen K."/>
            <person name="Kudrna D."/>
            <person name="Kulathinal R.J."/>
            <person name="Kumar S."/>
            <person name="Kwok R."/>
            <person name="Lander E."/>
            <person name="Langley C.H."/>
            <person name="Lapoint R."/>
            <person name="Lazzaro B.P."/>
            <person name="Lee S.J."/>
            <person name="Levesque L."/>
            <person name="Li R."/>
            <person name="Lin C.F."/>
            <person name="Lin M.F."/>
            <person name="Lindblad-Toh K."/>
            <person name="Llopart A."/>
            <person name="Long M."/>
            <person name="Low L."/>
            <person name="Lozovsky E."/>
            <person name="Lu J."/>
            <person name="Luo M."/>
            <person name="Machado C.A."/>
            <person name="Makalowski W."/>
            <person name="Marzo M."/>
            <person name="Matsuda M."/>
            <person name="Matzkin L."/>
            <person name="McAllister B."/>
            <person name="McBride C.S."/>
            <person name="McKernan B."/>
            <person name="McKernan K."/>
            <person name="Mendez-Lago M."/>
            <person name="Minx P."/>
            <person name="Mollenhauer M.U."/>
            <person name="Montooth K."/>
            <person name="Mount S.M."/>
            <person name="Mu X."/>
            <person name="Myers E."/>
            <person name="Negre B."/>
            <person name="Newfeld S."/>
            <person name="Nielsen R."/>
            <person name="Noor M.A."/>
            <person name="O'Grady P."/>
            <person name="Pachter L."/>
            <person name="Papaceit M."/>
            <person name="Parisi M.J."/>
            <person name="Parisi M."/>
            <person name="Parts L."/>
            <person name="Pedersen J.S."/>
            <person name="Pesole G."/>
            <person name="Phillippy A.M."/>
            <person name="Ponting C.P."/>
            <person name="Pop M."/>
            <person name="Porcelli D."/>
            <person name="Powell J.R."/>
            <person name="Prohaska S."/>
            <person name="Pruitt K."/>
            <person name="Puig M."/>
            <person name="Quesneville H."/>
            <person name="Ram K.R."/>
            <person name="Rand D."/>
            <person name="Rasmussen M.D."/>
            <person name="Reed L.K."/>
            <person name="Reenan R."/>
            <person name="Reily A."/>
            <person name="Remington K.A."/>
            <person name="Rieger T.T."/>
            <person name="Ritchie M.G."/>
            <person name="Robin C."/>
            <person name="Rogers Y.H."/>
            <person name="Rohde C."/>
            <person name="Rozas J."/>
            <person name="Rubenfield M.J."/>
            <person name="Ruiz A."/>
            <person name="Russo S."/>
            <person name="Salzberg S.L."/>
            <person name="Sanchez-Gracia A."/>
            <person name="Saranga D.J."/>
            <person name="Sato H."/>
            <person name="Schaeffer S.W."/>
            <person name="Schatz M.C."/>
            <person name="Schlenke T."/>
            <person name="Schwartz R."/>
            <person name="Segarra C."/>
            <person name="Singh R.S."/>
            <person name="Sirot L."/>
            <person name="Sirota M."/>
            <person name="Sisneros N.B."/>
            <person name="Smith C.D."/>
            <person name="Smith T.F."/>
            <person name="Spieth J."/>
            <person name="Stage D.E."/>
            <person name="Stark A."/>
            <person name="Stephan W."/>
            <person name="Strausberg R.L."/>
            <person name="Strempel S."/>
            <person name="Sturgill D."/>
            <person name="Sutton G."/>
            <person name="Sutton G.G."/>
            <person name="Tao W."/>
            <person name="Teichmann S."/>
            <person name="Tobari Y.N."/>
            <person name="Tomimura Y."/>
            <person name="Tsolas J.M."/>
            <person name="Valente V.L."/>
            <person name="Venter E."/>
            <person name="Venter J.C."/>
            <person name="Vicario S."/>
            <person name="Vieira F.G."/>
            <person name="Vilella A.J."/>
            <person name="Villasante A."/>
            <person name="Walenz B."/>
            <person name="Wang J."/>
            <person name="Wasserman M."/>
            <person name="Watts T."/>
            <person name="Wilson D."/>
            <person name="Wilson R.K."/>
            <person name="Wing R.A."/>
            <person name="Wolfner M.F."/>
            <person name="Wong A."/>
            <person name="Wong G.K."/>
            <person name="Wu C.I."/>
            <person name="Wu G."/>
            <person name="Yamamoto D."/>
            <person name="Yang H.P."/>
            <person name="Yang S.P."/>
            <person name="Yorke J.A."/>
            <person name="Yoshida K."/>
            <person name="Zdobnov E."/>
            <person name="Zhang P."/>
            <person name="Zhang Y."/>
            <person name="Zimin A.V."/>
            <person name="Baldwin J."/>
            <person name="Abdouelleil A."/>
            <person name="Abdulkadir J."/>
            <person name="Abebe A."/>
            <person name="Abera B."/>
            <person name="Abreu J."/>
            <person name="Acer S.C."/>
            <person name="Aftuck L."/>
            <person name="Alexander A."/>
            <person name="An P."/>
            <person name="Anderson E."/>
            <person name="Anderson S."/>
            <person name="Arachi H."/>
            <person name="Azer M."/>
            <person name="Bachantsang P."/>
            <person name="Barry A."/>
            <person name="Bayul T."/>
            <person name="Berlin A."/>
            <person name="Bessette D."/>
            <person name="Bloom T."/>
            <person name="Blye J."/>
            <person name="Boguslavskiy L."/>
            <person name="Bonnet C."/>
            <person name="Boukhgalter B."/>
            <person name="Bourzgui I."/>
            <person name="Brown A."/>
            <person name="Cahill P."/>
            <person name="Channer S."/>
            <person name="Cheshatsang Y."/>
            <person name="Chuda L."/>
            <person name="Citroen M."/>
            <person name="Collymore A."/>
            <person name="Cooke P."/>
            <person name="Costello M."/>
            <person name="D'Aco K."/>
            <person name="Daza R."/>
            <person name="De Haan G."/>
            <person name="DeGray S."/>
            <person name="DeMaso C."/>
            <person name="Dhargay N."/>
            <person name="Dooley K."/>
            <person name="Dooley E."/>
            <person name="Doricent M."/>
            <person name="Dorje P."/>
            <person name="Dorjee K."/>
            <person name="Dupes A."/>
            <person name="Elong R."/>
            <person name="Falk J."/>
            <person name="Farina A."/>
            <person name="Faro S."/>
            <person name="Ferguson D."/>
            <person name="Fisher S."/>
            <person name="Foley C.D."/>
            <person name="Franke A."/>
            <person name="Friedrich D."/>
            <person name="Gadbois L."/>
            <person name="Gearin G."/>
            <person name="Gearin C.R."/>
            <person name="Giannoukos G."/>
            <person name="Goode T."/>
            <person name="Graham J."/>
            <person name="Grandbois E."/>
            <person name="Grewal S."/>
            <person name="Gyaltsen K."/>
            <person name="Hafez N."/>
            <person name="Hagos B."/>
            <person name="Hall J."/>
            <person name="Henson C."/>
            <person name="Hollinger A."/>
            <person name="Honan T."/>
            <person name="Huard M.D."/>
            <person name="Hughes L."/>
            <person name="Hurhula B."/>
            <person name="Husby M.E."/>
            <person name="Kamat A."/>
            <person name="Kanga B."/>
            <person name="Kashin S."/>
            <person name="Khazanovich D."/>
            <person name="Kisner P."/>
            <person name="Lance K."/>
            <person name="Lara M."/>
            <person name="Lee W."/>
            <person name="Lennon N."/>
            <person name="Letendre F."/>
            <person name="LeVine R."/>
            <person name="Lipovsky A."/>
            <person name="Liu X."/>
            <person name="Liu J."/>
            <person name="Liu S."/>
            <person name="Lokyitsang T."/>
            <person name="Lokyitsang Y."/>
            <person name="Lubonja R."/>
            <person name="Lui A."/>
            <person name="MacDonald P."/>
            <person name="Magnisalis V."/>
            <person name="Maru K."/>
            <person name="Matthews C."/>
            <person name="McCusker W."/>
            <person name="McDonough S."/>
            <person name="Mehta T."/>
            <person name="Meldrim J."/>
            <person name="Meneus L."/>
            <person name="Mihai O."/>
            <person name="Mihalev A."/>
            <person name="Mihova T."/>
            <person name="Mittelman R."/>
            <person name="Mlenga V."/>
            <person name="Montmayeur A."/>
            <person name="Mulrain L."/>
            <person name="Navidi A."/>
            <person name="Naylor J."/>
            <person name="Negash T."/>
            <person name="Nguyen T."/>
            <person name="Nguyen N."/>
            <person name="Nicol R."/>
            <person name="Norbu C."/>
            <person name="Norbu N."/>
            <person name="Novod N."/>
            <person name="O'Neill B."/>
            <person name="Osman S."/>
            <person name="Markiewicz E."/>
            <person name="Oyono O.L."/>
            <person name="Patti C."/>
            <person name="Phunkhang P."/>
            <person name="Pierre F."/>
            <person name="Priest M."/>
            <person name="Raghuraman S."/>
            <person name="Rege F."/>
            <person name="Reyes R."/>
            <person name="Rise C."/>
            <person name="Rogov P."/>
            <person name="Ross K."/>
            <person name="Ryan E."/>
            <person name="Settipalli S."/>
            <person name="Shea T."/>
            <person name="Sherpa N."/>
            <person name="Shi L."/>
            <person name="Shih D."/>
            <person name="Sparrow T."/>
            <person name="Spaulding J."/>
            <person name="Stalker J."/>
            <person name="Stange-Thomann N."/>
            <person name="Stavropoulos S."/>
            <person name="Stone C."/>
            <person name="Strader C."/>
            <person name="Tesfaye S."/>
            <person name="Thomson T."/>
            <person name="Thoulutsang Y."/>
            <person name="Thoulutsang D."/>
            <person name="Topham K."/>
            <person name="Topping I."/>
            <person name="Tsamla T."/>
            <person name="Vassiliev H."/>
            <person name="Vo A."/>
            <person name="Wangchuk T."/>
            <person name="Wangdi T."/>
            <person name="Weiand M."/>
            <person name="Wilkinson J."/>
            <person name="Wilson A."/>
            <person name="Yadav S."/>
            <person name="Young G."/>
            <person name="Yu Q."/>
            <person name="Zembek L."/>
            <person name="Zhong D."/>
            <person name="Zimmer A."/>
            <person name="Zwirko Z."/>
            <person name="Jaffe D.B."/>
            <person name="Alvarez P."/>
            <person name="Brockman W."/>
            <person name="Butler J."/>
            <person name="Chin C."/>
            <person name="Gnerre S."/>
            <person name="Grabherr M."/>
            <person name="Kleber M."/>
            <person name="Mauceli E."/>
            <person name="MacCallum I."/>
        </authorList>
    </citation>
    <scope>NUCLEOTIDE SEQUENCE [LARGE SCALE GENOMIC DNA]</scope>
    <source>
        <strain evidence="2">Tucson 15287-2541.00</strain>
    </source>
</reference>
<keyword evidence="2" id="KW-1185">Reference proteome</keyword>
<dbReference type="GO" id="GO:0006511">
    <property type="term" value="P:ubiquitin-dependent protein catabolic process"/>
    <property type="evidence" value="ECO:0007669"/>
    <property type="project" value="InterPro"/>
</dbReference>
<name>B4JN31_DROGR</name>
<dbReference type="PhylomeDB" id="B4JN31"/>
<dbReference type="FunCoup" id="B4JN31">
    <property type="interactions" value="318"/>
</dbReference>
<dbReference type="STRING" id="7222.B4JN31"/>
<evidence type="ECO:0000313" key="2">
    <source>
        <dbReference type="Proteomes" id="UP000001070"/>
    </source>
</evidence>
<dbReference type="Proteomes" id="UP000001070">
    <property type="component" value="Unassembled WGS sequence"/>
</dbReference>
<sequence length="103" mass="12339">MHKCTDSDDKDPIIPVHGVNYETLLNIRRWMRFHKFDDVPDWVHFEAGYTPDDLELWTDEFDNDFLNISLSKVVEIMKGADFLDIPWLTKLCVRQLRIRNPLY</sequence>
<dbReference type="Gene3D" id="3.30.710.10">
    <property type="entry name" value="Potassium Channel Kv1.1, Chain A"/>
    <property type="match status" value="1"/>
</dbReference>
<protein>
    <submittedName>
        <fullName evidence="1">GH24737</fullName>
    </submittedName>
</protein>
<dbReference type="InterPro" id="IPR011333">
    <property type="entry name" value="SKP1/BTB/POZ_sf"/>
</dbReference>
<dbReference type="InParanoid" id="B4JN31"/>
<proteinExistence type="predicted"/>
<dbReference type="eggNOG" id="KOG1724">
    <property type="taxonomic scope" value="Eukaryota"/>
</dbReference>
<accession>B4JN31</accession>
<dbReference type="EMBL" id="CH916371">
    <property type="protein sequence ID" value="EDV92124.1"/>
    <property type="molecule type" value="Genomic_DNA"/>
</dbReference>
<organism evidence="2">
    <name type="scientific">Drosophila grimshawi</name>
    <name type="common">Hawaiian fruit fly</name>
    <name type="synonym">Idiomyia grimshawi</name>
    <dbReference type="NCBI Taxonomy" id="7222"/>
    <lineage>
        <taxon>Eukaryota</taxon>
        <taxon>Metazoa</taxon>
        <taxon>Ecdysozoa</taxon>
        <taxon>Arthropoda</taxon>
        <taxon>Hexapoda</taxon>
        <taxon>Insecta</taxon>
        <taxon>Pterygota</taxon>
        <taxon>Neoptera</taxon>
        <taxon>Endopterygota</taxon>
        <taxon>Diptera</taxon>
        <taxon>Brachycera</taxon>
        <taxon>Muscomorpha</taxon>
        <taxon>Ephydroidea</taxon>
        <taxon>Drosophilidae</taxon>
        <taxon>Drosophila</taxon>
        <taxon>Hawaiian Drosophila</taxon>
    </lineage>
</organism>
<gene>
    <name evidence="1" type="primary">Dgri\GH24737</name>
    <name evidence="1" type="ORF">Dgri_GH24737</name>
</gene>
<dbReference type="SUPFAM" id="SSF81382">
    <property type="entry name" value="Skp1 dimerisation domain-like"/>
    <property type="match status" value="1"/>
</dbReference>
<dbReference type="HOGENOM" id="CLU_2266463_0_0_1"/>